<dbReference type="PRINTS" id="PR00301">
    <property type="entry name" value="HEATSHOCK70"/>
</dbReference>
<feature type="non-terminal residue" evidence="4">
    <location>
        <position position="219"/>
    </location>
</feature>
<dbReference type="GO" id="GO:0140662">
    <property type="term" value="F:ATP-dependent protein folding chaperone"/>
    <property type="evidence" value="ECO:0007669"/>
    <property type="project" value="InterPro"/>
</dbReference>
<dbReference type="InterPro" id="IPR018181">
    <property type="entry name" value="Heat_shock_70_CS"/>
</dbReference>
<dbReference type="AlphaFoldDB" id="A0AAV5TXL6"/>
<dbReference type="Gene3D" id="3.30.420.40">
    <property type="match status" value="2"/>
</dbReference>
<keyword evidence="5" id="KW-1185">Reference proteome</keyword>
<evidence type="ECO:0000256" key="3">
    <source>
        <dbReference type="ARBA" id="ARBA00022840"/>
    </source>
</evidence>
<comment type="similarity">
    <text evidence="1">Belongs to the heat shock protein 70 family.</text>
</comment>
<accession>A0AAV5TXL6</accession>
<dbReference type="FunFam" id="3.90.640.10:FF:000010">
    <property type="entry name" value="heat shock 70 kDa protein 14"/>
    <property type="match status" value="1"/>
</dbReference>
<dbReference type="GO" id="GO:0005524">
    <property type="term" value="F:ATP binding"/>
    <property type="evidence" value="ECO:0007669"/>
    <property type="project" value="UniProtKB-KW"/>
</dbReference>
<dbReference type="InterPro" id="IPR013126">
    <property type="entry name" value="Hsp_70_fam"/>
</dbReference>
<feature type="non-terminal residue" evidence="4">
    <location>
        <position position="1"/>
    </location>
</feature>
<keyword evidence="2" id="KW-0547">Nucleotide-binding</keyword>
<sequence length="219" mass="23955">PSHFSSSQRQYVQDACFSAGIEVLQLLNSTSAAALALCSRRLAATTGKPVRRSPFRTMLVCNLGATIEVATITVEIASRLKVKAVAADKNNGGDHFTRLLVDHFVDELKADHDKDISTDPAALNLLRIACVRAKKTISNYSQAPIELKELGFYSTITRAKFEKICAPSFRATLDLVQTAVRPSPEEIEVDEIVLVGGSSRVPMLQKMLLDAFPNQEHTN</sequence>
<dbReference type="InterPro" id="IPR043129">
    <property type="entry name" value="ATPase_NBD"/>
</dbReference>
<dbReference type="GO" id="GO:0006950">
    <property type="term" value="P:response to stress"/>
    <property type="evidence" value="ECO:0007669"/>
    <property type="project" value="UniProtKB-ARBA"/>
</dbReference>
<reference evidence="4" key="1">
    <citation type="submission" date="2023-10" db="EMBL/GenBank/DDBJ databases">
        <title>Genome assembly of Pristionchus species.</title>
        <authorList>
            <person name="Yoshida K."/>
            <person name="Sommer R.J."/>
        </authorList>
    </citation>
    <scope>NUCLEOTIDE SEQUENCE</scope>
    <source>
        <strain evidence="4">RS0144</strain>
    </source>
</reference>
<dbReference type="Pfam" id="PF00012">
    <property type="entry name" value="HSP70"/>
    <property type="match status" value="1"/>
</dbReference>
<dbReference type="Proteomes" id="UP001432027">
    <property type="component" value="Unassembled WGS sequence"/>
</dbReference>
<protein>
    <recommendedName>
        <fullName evidence="6">Heat shock protein 70</fullName>
    </recommendedName>
</protein>
<organism evidence="4 5">
    <name type="scientific">Pristionchus entomophagus</name>
    <dbReference type="NCBI Taxonomy" id="358040"/>
    <lineage>
        <taxon>Eukaryota</taxon>
        <taxon>Metazoa</taxon>
        <taxon>Ecdysozoa</taxon>
        <taxon>Nematoda</taxon>
        <taxon>Chromadorea</taxon>
        <taxon>Rhabditida</taxon>
        <taxon>Rhabditina</taxon>
        <taxon>Diplogasteromorpha</taxon>
        <taxon>Diplogasteroidea</taxon>
        <taxon>Neodiplogasteridae</taxon>
        <taxon>Pristionchus</taxon>
    </lineage>
</organism>
<evidence type="ECO:0000256" key="1">
    <source>
        <dbReference type="ARBA" id="ARBA00007381"/>
    </source>
</evidence>
<dbReference type="Gene3D" id="3.90.640.10">
    <property type="entry name" value="Actin, Chain A, domain 4"/>
    <property type="match status" value="1"/>
</dbReference>
<dbReference type="PANTHER" id="PTHR19375">
    <property type="entry name" value="HEAT SHOCK PROTEIN 70KDA"/>
    <property type="match status" value="1"/>
</dbReference>
<dbReference type="SUPFAM" id="SSF53067">
    <property type="entry name" value="Actin-like ATPase domain"/>
    <property type="match status" value="2"/>
</dbReference>
<comment type="caution">
    <text evidence="4">The sequence shown here is derived from an EMBL/GenBank/DDBJ whole genome shotgun (WGS) entry which is preliminary data.</text>
</comment>
<dbReference type="PROSITE" id="PS01036">
    <property type="entry name" value="HSP70_3"/>
    <property type="match status" value="1"/>
</dbReference>
<name>A0AAV5TXL6_9BILA</name>
<proteinExistence type="inferred from homology"/>
<gene>
    <name evidence="4" type="ORF">PENTCL1PPCAC_21138</name>
</gene>
<evidence type="ECO:0000313" key="4">
    <source>
        <dbReference type="EMBL" id="GMS98963.1"/>
    </source>
</evidence>
<keyword evidence="3" id="KW-0067">ATP-binding</keyword>
<evidence type="ECO:0000313" key="5">
    <source>
        <dbReference type="Proteomes" id="UP001432027"/>
    </source>
</evidence>
<evidence type="ECO:0008006" key="6">
    <source>
        <dbReference type="Google" id="ProtNLM"/>
    </source>
</evidence>
<evidence type="ECO:0000256" key="2">
    <source>
        <dbReference type="ARBA" id="ARBA00022741"/>
    </source>
</evidence>
<dbReference type="EMBL" id="BTSX01000005">
    <property type="protein sequence ID" value="GMS98963.1"/>
    <property type="molecule type" value="Genomic_DNA"/>
</dbReference>